<comment type="similarity">
    <text evidence="1">Belongs to the cycloisomerase 2 family.</text>
</comment>
<dbReference type="SUPFAM" id="SSF50974">
    <property type="entry name" value="Nitrous oxide reductase, N-terminal domain"/>
    <property type="match status" value="1"/>
</dbReference>
<reference evidence="2 3" key="1">
    <citation type="submission" date="2020-12" db="EMBL/GenBank/DDBJ databases">
        <title>Brachybacterium sp. MASK1Z-5, whole genome shotgun sequence.</title>
        <authorList>
            <person name="Tuo L."/>
        </authorList>
    </citation>
    <scope>NUCLEOTIDE SEQUENCE [LARGE SCALE GENOMIC DNA]</scope>
    <source>
        <strain evidence="2 3">MASK1Z-5</strain>
    </source>
</reference>
<comment type="caution">
    <text evidence="2">The sequence shown here is derived from an EMBL/GenBank/DDBJ whole genome shotgun (WGS) entry which is preliminary data.</text>
</comment>
<evidence type="ECO:0000256" key="1">
    <source>
        <dbReference type="ARBA" id="ARBA00005564"/>
    </source>
</evidence>
<sequence>MTTTLLATGCYSTSGSGRGNGIELLRWSPDPGADGSAGGVEVLARAEAPDPSFVIWSEDGALLYAVTETSPTHVLALRPGEDLASLETMADITLRGEGGCHLALGPDGRTLIVAQYGSGSVETLALDEDGVPVSLIDEDDHGDFGEGRTAHPHQVVLLPGTDLVAVPDLGLDRVMLYRQDIDGHIDLAAEIALERGSGPRHLAADHESSELHVSCELNGRIATAVRARPGSTERQFVGDGSSIEASWKVSSSVPSSSVEGENAISHLELTDDEHHLLVANRGPNTLSVLDRGQIAPQLIAETGVGAHPRHFTQAQGHILVAAQEADRIDVLRFDGRDLTIASDPIPSPSVSCIAPRP</sequence>
<dbReference type="InterPro" id="IPR019405">
    <property type="entry name" value="Lactonase_7-beta_prop"/>
</dbReference>
<accession>A0ABS1BB95</accession>
<proteinExistence type="inferred from homology"/>
<dbReference type="PANTHER" id="PTHR30344:SF1">
    <property type="entry name" value="6-PHOSPHOGLUCONOLACTONASE"/>
    <property type="match status" value="1"/>
</dbReference>
<dbReference type="InterPro" id="IPR011045">
    <property type="entry name" value="N2O_reductase_N"/>
</dbReference>
<dbReference type="InterPro" id="IPR050282">
    <property type="entry name" value="Cycloisomerase_2"/>
</dbReference>
<dbReference type="InterPro" id="IPR015943">
    <property type="entry name" value="WD40/YVTN_repeat-like_dom_sf"/>
</dbReference>
<keyword evidence="3" id="KW-1185">Reference proteome</keyword>
<dbReference type="Gene3D" id="2.130.10.10">
    <property type="entry name" value="YVTN repeat-like/Quinoprotein amine dehydrogenase"/>
    <property type="match status" value="1"/>
</dbReference>
<gene>
    <name evidence="2" type="ORF">I8D64_07550</name>
</gene>
<organism evidence="2 3">
    <name type="scientific">Brachybacterium halotolerans</name>
    <dbReference type="NCBI Taxonomy" id="2795215"/>
    <lineage>
        <taxon>Bacteria</taxon>
        <taxon>Bacillati</taxon>
        <taxon>Actinomycetota</taxon>
        <taxon>Actinomycetes</taxon>
        <taxon>Micrococcales</taxon>
        <taxon>Dermabacteraceae</taxon>
        <taxon>Brachybacterium</taxon>
    </lineage>
</organism>
<evidence type="ECO:0000313" key="3">
    <source>
        <dbReference type="Proteomes" id="UP000612352"/>
    </source>
</evidence>
<dbReference type="EMBL" id="JAEDAJ010000003">
    <property type="protein sequence ID" value="MBK0331255.1"/>
    <property type="molecule type" value="Genomic_DNA"/>
</dbReference>
<dbReference type="Pfam" id="PF10282">
    <property type="entry name" value="Lactonase"/>
    <property type="match status" value="1"/>
</dbReference>
<protein>
    <submittedName>
        <fullName evidence="2">Beta-propeller fold lactonase family protein</fullName>
    </submittedName>
</protein>
<dbReference type="RefSeq" id="WP_200501887.1">
    <property type="nucleotide sequence ID" value="NZ_JAEDAJ010000003.1"/>
</dbReference>
<dbReference type="Proteomes" id="UP000612352">
    <property type="component" value="Unassembled WGS sequence"/>
</dbReference>
<name>A0ABS1BB95_9MICO</name>
<dbReference type="PANTHER" id="PTHR30344">
    <property type="entry name" value="6-PHOSPHOGLUCONOLACTONASE-RELATED"/>
    <property type="match status" value="1"/>
</dbReference>
<evidence type="ECO:0000313" key="2">
    <source>
        <dbReference type="EMBL" id="MBK0331255.1"/>
    </source>
</evidence>